<accession>A0A1A8A0A9</accession>
<organism evidence="3">
    <name type="scientific">Nothobranchius furzeri</name>
    <name type="common">Turquoise killifish</name>
    <dbReference type="NCBI Taxonomy" id="105023"/>
    <lineage>
        <taxon>Eukaryota</taxon>
        <taxon>Metazoa</taxon>
        <taxon>Chordata</taxon>
        <taxon>Craniata</taxon>
        <taxon>Vertebrata</taxon>
        <taxon>Euteleostomi</taxon>
        <taxon>Actinopterygii</taxon>
        <taxon>Neopterygii</taxon>
        <taxon>Teleostei</taxon>
        <taxon>Neoteleostei</taxon>
        <taxon>Acanthomorphata</taxon>
        <taxon>Ovalentaria</taxon>
        <taxon>Atherinomorphae</taxon>
        <taxon>Cyprinodontiformes</taxon>
        <taxon>Nothobranchiidae</taxon>
        <taxon>Nothobranchius</taxon>
    </lineage>
</organism>
<reference evidence="3" key="1">
    <citation type="submission" date="2016-05" db="EMBL/GenBank/DDBJ databases">
        <authorList>
            <person name="Lavstsen T."/>
            <person name="Jespersen J.S."/>
        </authorList>
    </citation>
    <scope>NUCLEOTIDE SEQUENCE</scope>
    <source>
        <tissue evidence="3">Brain</tissue>
    </source>
</reference>
<protein>
    <submittedName>
        <fullName evidence="3">Sphingomyelin phosphodiesterase, acid-like 3A</fullName>
    </submittedName>
</protein>
<gene>
    <name evidence="3" type="primary">SMPDL3A</name>
</gene>
<dbReference type="EMBL" id="HADY01009160">
    <property type="protein sequence ID" value="SBP47645.1"/>
    <property type="molecule type" value="Transcribed_RNA"/>
</dbReference>
<evidence type="ECO:0000256" key="2">
    <source>
        <dbReference type="SAM" id="SignalP"/>
    </source>
</evidence>
<name>A0A1A8A0A9_NOTFU</name>
<feature type="non-terminal residue" evidence="3">
    <location>
        <position position="70"/>
    </location>
</feature>
<feature type="chain" id="PRO_5008365234" evidence="2">
    <location>
        <begin position="20"/>
        <end position="70"/>
    </location>
</feature>
<feature type="signal peptide" evidence="2">
    <location>
        <begin position="1"/>
        <end position="19"/>
    </location>
</feature>
<evidence type="ECO:0000313" key="3">
    <source>
        <dbReference type="EMBL" id="SBP47645.1"/>
    </source>
</evidence>
<feature type="compositionally biased region" description="Polar residues" evidence="1">
    <location>
        <begin position="27"/>
        <end position="37"/>
    </location>
</feature>
<sequence>MELTHGFLLLLCSSVLIAAAPTGSSYLSGTASSNQPSVAWRRSHSSRTSSYGPGQYSLIAAPAVMFIGIR</sequence>
<reference evidence="3" key="2">
    <citation type="submission" date="2016-06" db="EMBL/GenBank/DDBJ databases">
        <title>The genome of a short-lived fish provides insights into sex chromosome evolution and the genetic control of aging.</title>
        <authorList>
            <person name="Reichwald K."/>
            <person name="Felder M."/>
            <person name="Petzold A."/>
            <person name="Koch P."/>
            <person name="Groth M."/>
            <person name="Platzer M."/>
        </authorList>
    </citation>
    <scope>NUCLEOTIDE SEQUENCE</scope>
    <source>
        <tissue evidence="3">Brain</tissue>
    </source>
</reference>
<evidence type="ECO:0000256" key="1">
    <source>
        <dbReference type="SAM" id="MobiDB-lite"/>
    </source>
</evidence>
<keyword evidence="2" id="KW-0732">Signal</keyword>
<proteinExistence type="predicted"/>
<feature type="region of interest" description="Disordered" evidence="1">
    <location>
        <begin position="27"/>
        <end position="53"/>
    </location>
</feature>
<dbReference type="AlphaFoldDB" id="A0A1A8A0A9"/>